<keyword evidence="9" id="KW-0573">Peptidoglycan synthesis</keyword>
<evidence type="ECO:0000259" key="18">
    <source>
        <dbReference type="Pfam" id="PF00912"/>
    </source>
</evidence>
<name>A0A8J3MR79_9CHLR</name>
<feature type="compositionally biased region" description="Low complexity" evidence="15">
    <location>
        <begin position="70"/>
        <end position="81"/>
    </location>
</feature>
<dbReference type="GO" id="GO:0006508">
    <property type="term" value="P:proteolysis"/>
    <property type="evidence" value="ECO:0007669"/>
    <property type="project" value="UniProtKB-KW"/>
</dbReference>
<dbReference type="InterPro" id="IPR012338">
    <property type="entry name" value="Beta-lactam/transpept-like"/>
</dbReference>
<dbReference type="GO" id="GO:0008360">
    <property type="term" value="P:regulation of cell shape"/>
    <property type="evidence" value="ECO:0007669"/>
    <property type="project" value="UniProtKB-KW"/>
</dbReference>
<dbReference type="GO" id="GO:0008955">
    <property type="term" value="F:peptidoglycan glycosyltransferase activity"/>
    <property type="evidence" value="ECO:0007669"/>
    <property type="project" value="UniProtKB-EC"/>
</dbReference>
<feature type="transmembrane region" description="Helical" evidence="16">
    <location>
        <begin position="191"/>
        <end position="218"/>
    </location>
</feature>
<evidence type="ECO:0000256" key="15">
    <source>
        <dbReference type="SAM" id="MobiDB-lite"/>
    </source>
</evidence>
<feature type="domain" description="Glycosyl transferase family 51" evidence="18">
    <location>
        <begin position="262"/>
        <end position="451"/>
    </location>
</feature>
<dbReference type="InterPro" id="IPR023346">
    <property type="entry name" value="Lysozyme-like_dom_sf"/>
</dbReference>
<dbReference type="Gene3D" id="3.40.710.10">
    <property type="entry name" value="DD-peptidase/beta-lactamase superfamily"/>
    <property type="match status" value="1"/>
</dbReference>
<evidence type="ECO:0000256" key="12">
    <source>
        <dbReference type="ARBA" id="ARBA00023316"/>
    </source>
</evidence>
<evidence type="ECO:0000256" key="10">
    <source>
        <dbReference type="ARBA" id="ARBA00023136"/>
    </source>
</evidence>
<dbReference type="GO" id="GO:0005886">
    <property type="term" value="C:plasma membrane"/>
    <property type="evidence" value="ECO:0007669"/>
    <property type="project" value="UniProtKB-SubCell"/>
</dbReference>
<accession>A0A8J3MR79</accession>
<dbReference type="GO" id="GO:0008658">
    <property type="term" value="F:penicillin binding"/>
    <property type="evidence" value="ECO:0007669"/>
    <property type="project" value="InterPro"/>
</dbReference>
<dbReference type="InterPro" id="IPR001460">
    <property type="entry name" value="PCN-bd_Tpept"/>
</dbReference>
<dbReference type="Proteomes" id="UP000612362">
    <property type="component" value="Unassembled WGS sequence"/>
</dbReference>
<gene>
    <name evidence="19" type="ORF">KSX_16890</name>
</gene>
<evidence type="ECO:0000256" key="14">
    <source>
        <dbReference type="ARBA" id="ARBA00049902"/>
    </source>
</evidence>
<keyword evidence="12" id="KW-0961">Cell wall biogenesis/degradation</keyword>
<dbReference type="AlphaFoldDB" id="A0A8J3MR79"/>
<feature type="compositionally biased region" description="Low complexity" evidence="15">
    <location>
        <begin position="88"/>
        <end position="110"/>
    </location>
</feature>
<evidence type="ECO:0000256" key="5">
    <source>
        <dbReference type="ARBA" id="ARBA00022676"/>
    </source>
</evidence>
<dbReference type="InterPro" id="IPR001264">
    <property type="entry name" value="Glyco_trans_51"/>
</dbReference>
<evidence type="ECO:0000256" key="3">
    <source>
        <dbReference type="ARBA" id="ARBA00022645"/>
    </source>
</evidence>
<evidence type="ECO:0000256" key="13">
    <source>
        <dbReference type="ARBA" id="ARBA00034000"/>
    </source>
</evidence>
<feature type="compositionally biased region" description="Polar residues" evidence="15">
    <location>
        <begin position="1"/>
        <end position="15"/>
    </location>
</feature>
<sequence>MSNSWNQPDTNTGAPPNQGPVKKGGGLLSSYRQQQSPPLEPQSPALGPDPLAGRTLQRPAPGSGAPAQFSPIPSNPRNPSSQFLPTRSQQQQPPQAPSPQSFAPASPQQQGRGFDMMRFVKQVSGKMSAMGRNRYTQPEPPMALYHPQRPQGMLPTIQDQPKGNTPWKRSLSTRVAYRMRRRRDRWQREQFGIGKIAGIAAIILATIGLMGSSLGGLYSYNYYQKESTQVSGIANMANPQTTRIYDRNNQLIAESYDQSTGSKGRLTPVSYKDIPEILQQAQVAIEDRTFWENAGVDPQGILRSAVTRSGGGSTITQQVIKNLTGNDQVDYTRKLVEATLALGMTQQYPKWKILEMYFNSVPYGAQDLGIESAVQHYFGLQPTCDKKTFKCTPAISKLSLNSKGKEDPLLGLARASLLAAIPNNPTLFDPSINEDTFKAALGRQKDVLNNMLDMGTVTVGGKPLNNDMIQQAEKLTASWKFKPYTPVKKAPHFVDWVTNQAVQMLGHGDNQLGARLFLTGGFNIRTTLDMTLQKYVESASKYFITQPSYQKFGSFAGTFARLNKDLGVNDSAVVVINAKNGEVLAMNGSVDYNKPSENKEVAGPVNVTTSTRQPGSTFKPIVYATTFQMGWNPGIILPDINSYFPNGGSSGIKNDDTYHPTDYGGKANNIAGMQATIRQSLENSFNIPAVKAITYAGLNNVVNNARMMGITGIDAEVKARENDPDIRCKGLYTCEGVSMVLGTAGITPLEMTSAYQTFANDGVHIPYTSILDVWDNYGHNLLHQDTSKIKGTRVFSSQVNYMLTSVLTDEPSRAREFPGDHDLSFYDMEGNSCGQSPPYPSCTNYQVAAKTGTTENFVDNWAIGYTPKIAVGVWSGNANSKPMNDGVVGITGAAPIWHAVMEYASGRSCAAINASMQAQISCPKDVYNQTAVGLKGPTTFEKPSGVSISCNLSPVDGLAGSGQCDWVIDGQSPTVKGVTPPKDTDNHGGGGKRRRPGGFNDMLLPTKEDVPLVP</sequence>
<feature type="domain" description="Penicillin-binding protein transpeptidase" evidence="17">
    <location>
        <begin position="572"/>
        <end position="869"/>
    </location>
</feature>
<keyword evidence="4" id="KW-0645">Protease</keyword>
<evidence type="ECO:0000256" key="1">
    <source>
        <dbReference type="ARBA" id="ARBA00004236"/>
    </source>
</evidence>
<dbReference type="Pfam" id="PF00905">
    <property type="entry name" value="Transpeptidase"/>
    <property type="match status" value="1"/>
</dbReference>
<keyword evidence="16" id="KW-0812">Transmembrane</keyword>
<comment type="catalytic activity">
    <reaction evidence="13">
        <text>Preferential cleavage: (Ac)2-L-Lys-D-Ala-|-D-Ala. Also transpeptidation of peptidyl-alanyl moieties that are N-acyl substituents of D-alanine.</text>
        <dbReference type="EC" id="3.4.16.4"/>
    </reaction>
</comment>
<dbReference type="RefSeq" id="WP_220192996.1">
    <property type="nucleotide sequence ID" value="NZ_BNJF01000001.1"/>
</dbReference>
<evidence type="ECO:0000256" key="7">
    <source>
        <dbReference type="ARBA" id="ARBA00022801"/>
    </source>
</evidence>
<comment type="subcellular location">
    <subcellularLocation>
        <location evidence="1">Cell membrane</location>
    </subcellularLocation>
</comment>
<keyword evidence="20" id="KW-1185">Reference proteome</keyword>
<evidence type="ECO:0000256" key="9">
    <source>
        <dbReference type="ARBA" id="ARBA00022984"/>
    </source>
</evidence>
<evidence type="ECO:0000256" key="8">
    <source>
        <dbReference type="ARBA" id="ARBA00022960"/>
    </source>
</evidence>
<organism evidence="19 20">
    <name type="scientific">Ktedonospora formicarum</name>
    <dbReference type="NCBI Taxonomy" id="2778364"/>
    <lineage>
        <taxon>Bacteria</taxon>
        <taxon>Bacillati</taxon>
        <taxon>Chloroflexota</taxon>
        <taxon>Ktedonobacteria</taxon>
        <taxon>Ktedonobacterales</taxon>
        <taxon>Ktedonobacteraceae</taxon>
        <taxon>Ktedonospora</taxon>
    </lineage>
</organism>
<evidence type="ECO:0000313" key="19">
    <source>
        <dbReference type="EMBL" id="GHO43526.1"/>
    </source>
</evidence>
<keyword evidence="6" id="KW-0808">Transferase</keyword>
<dbReference type="SUPFAM" id="SSF56601">
    <property type="entry name" value="beta-lactamase/transpeptidase-like"/>
    <property type="match status" value="1"/>
</dbReference>
<protein>
    <submittedName>
        <fullName evidence="19">Penicillin-binding protein 1A</fullName>
    </submittedName>
</protein>
<keyword evidence="8" id="KW-0133">Cell shape</keyword>
<keyword evidence="2" id="KW-1003">Cell membrane</keyword>
<dbReference type="Pfam" id="PF00912">
    <property type="entry name" value="Transgly"/>
    <property type="match status" value="1"/>
</dbReference>
<evidence type="ECO:0000256" key="4">
    <source>
        <dbReference type="ARBA" id="ARBA00022670"/>
    </source>
</evidence>
<keyword evidence="7" id="KW-0378">Hydrolase</keyword>
<dbReference type="GO" id="GO:0009252">
    <property type="term" value="P:peptidoglycan biosynthetic process"/>
    <property type="evidence" value="ECO:0007669"/>
    <property type="project" value="UniProtKB-KW"/>
</dbReference>
<keyword evidence="10 16" id="KW-0472">Membrane</keyword>
<dbReference type="EMBL" id="BNJF01000001">
    <property type="protein sequence ID" value="GHO43526.1"/>
    <property type="molecule type" value="Genomic_DNA"/>
</dbReference>
<evidence type="ECO:0000256" key="11">
    <source>
        <dbReference type="ARBA" id="ARBA00023268"/>
    </source>
</evidence>
<evidence type="ECO:0000256" key="6">
    <source>
        <dbReference type="ARBA" id="ARBA00022679"/>
    </source>
</evidence>
<proteinExistence type="predicted"/>
<dbReference type="InterPro" id="IPR050396">
    <property type="entry name" value="Glycosyltr_51/Transpeptidase"/>
</dbReference>
<evidence type="ECO:0000313" key="20">
    <source>
        <dbReference type="Proteomes" id="UP000612362"/>
    </source>
</evidence>
<keyword evidence="5" id="KW-0328">Glycosyltransferase</keyword>
<evidence type="ECO:0000256" key="16">
    <source>
        <dbReference type="SAM" id="Phobius"/>
    </source>
</evidence>
<evidence type="ECO:0000256" key="2">
    <source>
        <dbReference type="ARBA" id="ARBA00022475"/>
    </source>
</evidence>
<dbReference type="GO" id="GO:0071555">
    <property type="term" value="P:cell wall organization"/>
    <property type="evidence" value="ECO:0007669"/>
    <property type="project" value="UniProtKB-KW"/>
</dbReference>
<dbReference type="PANTHER" id="PTHR32282">
    <property type="entry name" value="BINDING PROTEIN TRANSPEPTIDASE, PUTATIVE-RELATED"/>
    <property type="match status" value="1"/>
</dbReference>
<feature type="region of interest" description="Disordered" evidence="15">
    <location>
        <begin position="1"/>
        <end position="110"/>
    </location>
</feature>
<dbReference type="Gene3D" id="1.10.3810.10">
    <property type="entry name" value="Biosynthetic peptidoglycan transglycosylase-like"/>
    <property type="match status" value="1"/>
</dbReference>
<keyword evidence="11" id="KW-0511">Multifunctional enzyme</keyword>
<feature type="region of interest" description="Disordered" evidence="15">
    <location>
        <begin position="971"/>
        <end position="1014"/>
    </location>
</feature>
<dbReference type="GO" id="GO:0030288">
    <property type="term" value="C:outer membrane-bounded periplasmic space"/>
    <property type="evidence" value="ECO:0007669"/>
    <property type="project" value="TreeGrafter"/>
</dbReference>
<dbReference type="InterPro" id="IPR036950">
    <property type="entry name" value="PBP_transglycosylase"/>
</dbReference>
<evidence type="ECO:0000259" key="17">
    <source>
        <dbReference type="Pfam" id="PF00905"/>
    </source>
</evidence>
<dbReference type="SUPFAM" id="SSF53955">
    <property type="entry name" value="Lysozyme-like"/>
    <property type="match status" value="1"/>
</dbReference>
<reference evidence="19" key="1">
    <citation type="submission" date="2020-10" db="EMBL/GenBank/DDBJ databases">
        <title>Taxonomic study of unclassified bacteria belonging to the class Ktedonobacteria.</title>
        <authorList>
            <person name="Yabe S."/>
            <person name="Wang C.M."/>
            <person name="Zheng Y."/>
            <person name="Sakai Y."/>
            <person name="Cavaletti L."/>
            <person name="Monciardini P."/>
            <person name="Donadio S."/>
        </authorList>
    </citation>
    <scope>NUCLEOTIDE SEQUENCE</scope>
    <source>
        <strain evidence="19">SOSP1-1</strain>
    </source>
</reference>
<keyword evidence="16" id="KW-1133">Transmembrane helix</keyword>
<dbReference type="GO" id="GO:0009002">
    <property type="term" value="F:serine-type D-Ala-D-Ala carboxypeptidase activity"/>
    <property type="evidence" value="ECO:0007669"/>
    <property type="project" value="UniProtKB-EC"/>
</dbReference>
<comment type="catalytic activity">
    <reaction evidence="14">
        <text>[GlcNAc-(1-&gt;4)-Mur2Ac(oyl-L-Ala-gamma-D-Glu-L-Lys-D-Ala-D-Ala)](n)-di-trans,octa-cis-undecaprenyl diphosphate + beta-D-GlcNAc-(1-&gt;4)-Mur2Ac(oyl-L-Ala-gamma-D-Glu-L-Lys-D-Ala-D-Ala)-di-trans,octa-cis-undecaprenyl diphosphate = [GlcNAc-(1-&gt;4)-Mur2Ac(oyl-L-Ala-gamma-D-Glu-L-Lys-D-Ala-D-Ala)](n+1)-di-trans,octa-cis-undecaprenyl diphosphate + di-trans,octa-cis-undecaprenyl diphosphate + H(+)</text>
        <dbReference type="Rhea" id="RHEA:23708"/>
        <dbReference type="Rhea" id="RHEA-COMP:9602"/>
        <dbReference type="Rhea" id="RHEA-COMP:9603"/>
        <dbReference type="ChEBI" id="CHEBI:15378"/>
        <dbReference type="ChEBI" id="CHEBI:58405"/>
        <dbReference type="ChEBI" id="CHEBI:60033"/>
        <dbReference type="ChEBI" id="CHEBI:78435"/>
        <dbReference type="EC" id="2.4.99.28"/>
    </reaction>
</comment>
<comment type="caution">
    <text evidence="19">The sequence shown here is derived from an EMBL/GenBank/DDBJ whole genome shotgun (WGS) entry which is preliminary data.</text>
</comment>
<dbReference type="PANTHER" id="PTHR32282:SF11">
    <property type="entry name" value="PENICILLIN-BINDING PROTEIN 1B"/>
    <property type="match status" value="1"/>
</dbReference>
<keyword evidence="3" id="KW-0121">Carboxypeptidase</keyword>